<dbReference type="EMBL" id="KN847478">
    <property type="protein sequence ID" value="KIX05255.1"/>
    <property type="molecule type" value="Genomic_DNA"/>
</dbReference>
<dbReference type="VEuPathDB" id="FungiDB:Z518_06127"/>
<keyword evidence="2" id="KW-1185">Reference proteome</keyword>
<name>A0A0D2J860_9EURO</name>
<dbReference type="RefSeq" id="XP_013272391.1">
    <property type="nucleotide sequence ID" value="XM_013416937.1"/>
</dbReference>
<reference evidence="1 2" key="1">
    <citation type="submission" date="2015-01" db="EMBL/GenBank/DDBJ databases">
        <title>The Genome Sequence of Rhinocladiella mackenzie CBS 650.93.</title>
        <authorList>
            <consortium name="The Broad Institute Genomics Platform"/>
            <person name="Cuomo C."/>
            <person name="de Hoog S."/>
            <person name="Gorbushina A."/>
            <person name="Stielow B."/>
            <person name="Teixiera M."/>
            <person name="Abouelleil A."/>
            <person name="Chapman S.B."/>
            <person name="Priest M."/>
            <person name="Young S.K."/>
            <person name="Wortman J."/>
            <person name="Nusbaum C."/>
            <person name="Birren B."/>
        </authorList>
    </citation>
    <scope>NUCLEOTIDE SEQUENCE [LARGE SCALE GENOMIC DNA]</scope>
    <source>
        <strain evidence="1 2">CBS 650.93</strain>
    </source>
</reference>
<accession>A0A0D2J860</accession>
<dbReference type="GeneID" id="25294198"/>
<dbReference type="OrthoDB" id="190201at2759"/>
<evidence type="ECO:0000313" key="2">
    <source>
        <dbReference type="Proteomes" id="UP000053617"/>
    </source>
</evidence>
<sequence>MSRSEQIVKTAESKLFPGAVLVLTKFVYTGYSYRSFLTGALLAYYGDFSDGAIQTDFVLNLYSAFSFGWQYEARNDPIKFAGRGNGYIVIGTESSLQRGFFSNQGLLDPDMLKHGNEILQPATVGEFRSTFKVTGLPALKFVGLM</sequence>
<protein>
    <submittedName>
        <fullName evidence="1">Uncharacterized protein</fullName>
    </submittedName>
</protein>
<organism evidence="1 2">
    <name type="scientific">Rhinocladiella mackenziei CBS 650.93</name>
    <dbReference type="NCBI Taxonomy" id="1442369"/>
    <lineage>
        <taxon>Eukaryota</taxon>
        <taxon>Fungi</taxon>
        <taxon>Dikarya</taxon>
        <taxon>Ascomycota</taxon>
        <taxon>Pezizomycotina</taxon>
        <taxon>Eurotiomycetes</taxon>
        <taxon>Chaetothyriomycetidae</taxon>
        <taxon>Chaetothyriales</taxon>
        <taxon>Herpotrichiellaceae</taxon>
        <taxon>Rhinocladiella</taxon>
    </lineage>
</organism>
<dbReference type="Proteomes" id="UP000053617">
    <property type="component" value="Unassembled WGS sequence"/>
</dbReference>
<proteinExistence type="predicted"/>
<dbReference type="AlphaFoldDB" id="A0A0D2J860"/>
<gene>
    <name evidence="1" type="ORF">Z518_06127</name>
</gene>
<dbReference type="HOGENOM" id="CLU_1787891_0_0_1"/>
<evidence type="ECO:0000313" key="1">
    <source>
        <dbReference type="EMBL" id="KIX05255.1"/>
    </source>
</evidence>